<dbReference type="SMART" id="SM00150">
    <property type="entry name" value="SPEC"/>
    <property type="match status" value="1"/>
</dbReference>
<evidence type="ECO:0000256" key="4">
    <source>
        <dbReference type="ARBA" id="ARBA00023136"/>
    </source>
</evidence>
<sequence length="660" mass="73890">MQEQSKRYSNLYSGYTRGIPSERWDGSEMFSLFSESVHSPYRTYQSESSPLSVSRVYEPVGRSDPNIMASTDRLSRSLKHLEAEKPLNGRCLSTVRYSTCLDTSAFSQCVPKRRATLSSHDINVGRYTSPDVNVDRYTSLGQTSTGSLGTPGSTHKALREKEVTPCFSEYCAMRQSDSFRAVRDRTSPDWDPDEEYQALLDFTYPLRPGHMSSRDNLDDDDDDMTSDSYLKDSGIVDDSPIPSLSNTLITNALSSLPISQSNPSSAANITWGHPSYIEDHVYTPYSSSTSLRLHNRPSYWLSSRSPKAGINPNTFLESSMRNKTEGILNRANPDWAKVTSVVDSSFLSSSSNEEFSKPLLTGKDPKGFTLSRQILPLNREWDSEEDFLTLPYKLKELEALAHQLEKLSVHVESKSAFAANGMRLGTGSPSGSTEGNLTVQNNTEAAQSDCQLGISPRNQPKNPQCEDIIADLKKANEFIQKLGTWSSSQLLFNQPFEQVAENNDNLLAHIQRFSTKLEEMVQWLYEVAETTDNWIPPQPTMDSIKASLDKCMAFRNDIKEHRELTASVLKSGEYLLHSMSSATPVLKETLELISRQSKQLNGHAAHLYLSILATMDKVKDDLETKQQEFVSAGLERQSVLMPSDVEEHDASNHMNMDDLV</sequence>
<evidence type="ECO:0000313" key="8">
    <source>
        <dbReference type="Proteomes" id="UP000287033"/>
    </source>
</evidence>
<dbReference type="EMBL" id="BEZZ01001548">
    <property type="protein sequence ID" value="GCC19376.1"/>
    <property type="molecule type" value="Genomic_DNA"/>
</dbReference>
<accession>A0A401RMQ0</accession>
<dbReference type="Proteomes" id="UP000287033">
    <property type="component" value="Unassembled WGS sequence"/>
</dbReference>
<evidence type="ECO:0000256" key="3">
    <source>
        <dbReference type="ARBA" id="ARBA00022737"/>
    </source>
</evidence>
<reference evidence="7 8" key="1">
    <citation type="journal article" date="2018" name="Nat. Ecol. Evol.">
        <title>Shark genomes provide insights into elasmobranch evolution and the origin of vertebrates.</title>
        <authorList>
            <person name="Hara Y"/>
            <person name="Yamaguchi K"/>
            <person name="Onimaru K"/>
            <person name="Kadota M"/>
            <person name="Koyanagi M"/>
            <person name="Keeley SD"/>
            <person name="Tatsumi K"/>
            <person name="Tanaka K"/>
            <person name="Motone F"/>
            <person name="Kageyama Y"/>
            <person name="Nozu R"/>
            <person name="Adachi N"/>
            <person name="Nishimura O"/>
            <person name="Nakagawa R"/>
            <person name="Tanegashima C"/>
            <person name="Kiyatake I"/>
            <person name="Matsumoto R"/>
            <person name="Murakumo K"/>
            <person name="Nishida K"/>
            <person name="Terakita A"/>
            <person name="Kuratani S"/>
            <person name="Sato K"/>
            <person name="Hyodo S Kuraku.S."/>
        </authorList>
    </citation>
    <scope>NUCLEOTIDE SEQUENCE [LARGE SCALE GENOMIC DNA]</scope>
</reference>
<evidence type="ECO:0000256" key="2">
    <source>
        <dbReference type="ARBA" id="ARBA00022553"/>
    </source>
</evidence>
<dbReference type="PANTHER" id="PTHR14514">
    <property type="entry name" value="PKA ANCHORING PROTEIN"/>
    <property type="match status" value="1"/>
</dbReference>
<proteinExistence type="predicted"/>
<dbReference type="STRING" id="137246.A0A401RMQ0"/>
<protein>
    <recommendedName>
        <fullName evidence="9">Centrosomal protein of 68 kDa</fullName>
    </recommendedName>
</protein>
<dbReference type="Pfam" id="PF00435">
    <property type="entry name" value="Spectrin"/>
    <property type="match status" value="1"/>
</dbReference>
<evidence type="ECO:0000313" key="7">
    <source>
        <dbReference type="EMBL" id="GCC19376.1"/>
    </source>
</evidence>
<comment type="caution">
    <text evidence="7">The sequence shown here is derived from an EMBL/GenBank/DDBJ whole genome shotgun (WGS) entry which is preliminary data.</text>
</comment>
<name>A0A401RMQ0_CHIPU</name>
<feature type="region of interest" description="Disordered" evidence="6">
    <location>
        <begin position="211"/>
        <end position="236"/>
    </location>
</feature>
<dbReference type="SUPFAM" id="SSF46966">
    <property type="entry name" value="Spectrin repeat"/>
    <property type="match status" value="1"/>
</dbReference>
<keyword evidence="2" id="KW-0597">Phosphoprotein</keyword>
<keyword evidence="3" id="KW-0677">Repeat</keyword>
<evidence type="ECO:0008006" key="9">
    <source>
        <dbReference type="Google" id="ProtNLM"/>
    </source>
</evidence>
<dbReference type="AlphaFoldDB" id="A0A401RMQ0"/>
<comment type="subcellular location">
    <subcellularLocation>
        <location evidence="1">Nucleus membrane</location>
    </subcellularLocation>
</comment>
<dbReference type="InterPro" id="IPR002017">
    <property type="entry name" value="Spectrin_repeat"/>
</dbReference>
<keyword evidence="4" id="KW-0472">Membrane</keyword>
<dbReference type="OMA" id="WDRGWPL"/>
<organism evidence="7 8">
    <name type="scientific">Chiloscyllium punctatum</name>
    <name type="common">Brownbanded bambooshark</name>
    <name type="synonym">Hemiscyllium punctatum</name>
    <dbReference type="NCBI Taxonomy" id="137246"/>
    <lineage>
        <taxon>Eukaryota</taxon>
        <taxon>Metazoa</taxon>
        <taxon>Chordata</taxon>
        <taxon>Craniata</taxon>
        <taxon>Vertebrata</taxon>
        <taxon>Chondrichthyes</taxon>
        <taxon>Elasmobranchii</taxon>
        <taxon>Galeomorphii</taxon>
        <taxon>Galeoidea</taxon>
        <taxon>Orectolobiformes</taxon>
        <taxon>Hemiscylliidae</taxon>
        <taxon>Chiloscyllium</taxon>
    </lineage>
</organism>
<evidence type="ECO:0000256" key="1">
    <source>
        <dbReference type="ARBA" id="ARBA00004126"/>
    </source>
</evidence>
<dbReference type="PANTHER" id="PTHR14514:SF2">
    <property type="entry name" value="A-KINASE ANCHOR PROTEIN 6"/>
    <property type="match status" value="1"/>
</dbReference>
<evidence type="ECO:0000256" key="5">
    <source>
        <dbReference type="ARBA" id="ARBA00023242"/>
    </source>
</evidence>
<dbReference type="Gene3D" id="1.20.58.60">
    <property type="match status" value="1"/>
</dbReference>
<evidence type="ECO:0000256" key="6">
    <source>
        <dbReference type="SAM" id="MobiDB-lite"/>
    </source>
</evidence>
<feature type="region of interest" description="Disordered" evidence="6">
    <location>
        <begin position="641"/>
        <end position="660"/>
    </location>
</feature>
<keyword evidence="5" id="KW-0539">Nucleus</keyword>
<keyword evidence="8" id="KW-1185">Reference proteome</keyword>
<gene>
    <name evidence="7" type="ORF">chiPu_0018344</name>
</gene>
<dbReference type="InterPro" id="IPR018159">
    <property type="entry name" value="Spectrin/alpha-actinin"/>
</dbReference>
<dbReference type="GO" id="GO:0031965">
    <property type="term" value="C:nuclear membrane"/>
    <property type="evidence" value="ECO:0007669"/>
    <property type="project" value="UniProtKB-SubCell"/>
</dbReference>
<dbReference type="OrthoDB" id="9448174at2759"/>